<proteinExistence type="predicted"/>
<organism evidence="2 3">
    <name type="scientific">Wuchereria bancrofti</name>
    <dbReference type="NCBI Taxonomy" id="6293"/>
    <lineage>
        <taxon>Eukaryota</taxon>
        <taxon>Metazoa</taxon>
        <taxon>Ecdysozoa</taxon>
        <taxon>Nematoda</taxon>
        <taxon>Chromadorea</taxon>
        <taxon>Rhabditida</taxon>
        <taxon>Spirurina</taxon>
        <taxon>Spiruromorpha</taxon>
        <taxon>Filarioidea</taxon>
        <taxon>Onchocercidae</taxon>
        <taxon>Wuchereria</taxon>
    </lineage>
</organism>
<accession>J9B1E1</accession>
<evidence type="ECO:0000313" key="3">
    <source>
        <dbReference type="Proteomes" id="UP000004810"/>
    </source>
</evidence>
<feature type="region of interest" description="Disordered" evidence="1">
    <location>
        <begin position="70"/>
        <end position="95"/>
    </location>
</feature>
<dbReference type="AlphaFoldDB" id="J9B1E1"/>
<protein>
    <submittedName>
        <fullName evidence="2">Uncharacterized protein</fullName>
    </submittedName>
</protein>
<evidence type="ECO:0000313" key="2">
    <source>
        <dbReference type="EMBL" id="EJW80700.1"/>
    </source>
</evidence>
<comment type="caution">
    <text evidence="2">The sequence shown here is derived from an EMBL/GenBank/DDBJ whole genome shotgun (WGS) entry which is preliminary data.</text>
</comment>
<feature type="compositionally biased region" description="Basic and acidic residues" evidence="1">
    <location>
        <begin position="80"/>
        <end position="95"/>
    </location>
</feature>
<dbReference type="EMBL" id="ADBV01004268">
    <property type="protein sequence ID" value="EJW80700.1"/>
    <property type="molecule type" value="Genomic_DNA"/>
</dbReference>
<sequence>MAPVEVGSAKVLEESVREIVPIFSIWYLRQAVRDAKRVAHSRLENAPVTSFGIPRPAKLPLPVPVLHPPSRGRDIGVTGLKKEKEAEKSKDRKGTKFWETQKGGWSFFEAFGAIDGNILDSLALDAAEELSSENQYGSKLIEVSQI</sequence>
<name>J9B1E1_WUCBA</name>
<evidence type="ECO:0000256" key="1">
    <source>
        <dbReference type="SAM" id="MobiDB-lite"/>
    </source>
</evidence>
<reference evidence="3" key="1">
    <citation type="submission" date="2012-08" db="EMBL/GenBank/DDBJ databases">
        <title>The Genome Sequence of Wuchereria bancrofti.</title>
        <authorList>
            <person name="Nutman T.B."/>
            <person name="Fink D.L."/>
            <person name="Russ C."/>
            <person name="Young S."/>
            <person name="Zeng Q."/>
            <person name="Koehrsen M."/>
            <person name="Alvarado L."/>
            <person name="Berlin A."/>
            <person name="Chapman S.B."/>
            <person name="Chen Z."/>
            <person name="Freedman E."/>
            <person name="Gellesch M."/>
            <person name="Goldberg J."/>
            <person name="Griggs A."/>
            <person name="Gujja S."/>
            <person name="Heilman E.R."/>
            <person name="Heiman D."/>
            <person name="Hepburn T."/>
            <person name="Howarth C."/>
            <person name="Jen D."/>
            <person name="Larson L."/>
            <person name="Lewis B."/>
            <person name="Mehta T."/>
            <person name="Park D."/>
            <person name="Pearson M."/>
            <person name="Roberts A."/>
            <person name="Saif S."/>
            <person name="Shea T."/>
            <person name="Shenoy N."/>
            <person name="Sisk P."/>
            <person name="Stolte C."/>
            <person name="Sykes S."/>
            <person name="Walk T."/>
            <person name="White J."/>
            <person name="Yandava C."/>
            <person name="Haas B."/>
            <person name="Henn M.R."/>
            <person name="Nusbaum C."/>
            <person name="Birren B."/>
        </authorList>
    </citation>
    <scope>NUCLEOTIDE SEQUENCE [LARGE SCALE GENOMIC DNA]</scope>
    <source>
        <strain evidence="3">NA</strain>
    </source>
</reference>
<gene>
    <name evidence="2" type="ORF">WUBG_08392</name>
</gene>
<dbReference type="Proteomes" id="UP000004810">
    <property type="component" value="Unassembled WGS sequence"/>
</dbReference>